<name>A0A892ZBM6_9NEIS</name>
<proteinExistence type="predicted"/>
<dbReference type="KEGG" id="ptes:JQU52_07805"/>
<protein>
    <submittedName>
        <fullName evidence="1">Uncharacterized protein</fullName>
    </submittedName>
</protein>
<reference evidence="1" key="1">
    <citation type="submission" date="2021-02" db="EMBL/GenBank/DDBJ databases">
        <title>Neisseriaceae sp. 26B isolated from the cloaca of a Common Toad-headed Turtle (Mesoclemmys nasuta).</title>
        <authorList>
            <person name="Spergser J."/>
            <person name="Busse H.-J."/>
        </authorList>
    </citation>
    <scope>NUCLEOTIDE SEQUENCE</scope>
    <source>
        <strain evidence="1">26B</strain>
    </source>
</reference>
<dbReference type="RefSeq" id="WP_230337958.1">
    <property type="nucleotide sequence ID" value="NZ_CP069798.1"/>
</dbReference>
<dbReference type="Proteomes" id="UP000653156">
    <property type="component" value="Chromosome"/>
</dbReference>
<accession>A0A892ZBM6</accession>
<dbReference type="EMBL" id="CP069798">
    <property type="protein sequence ID" value="QRQ80675.1"/>
    <property type="molecule type" value="Genomic_DNA"/>
</dbReference>
<gene>
    <name evidence="1" type="ORF">JQU52_07805</name>
</gene>
<evidence type="ECO:0000313" key="2">
    <source>
        <dbReference type="Proteomes" id="UP000653156"/>
    </source>
</evidence>
<sequence length="61" mass="7161">MKTVLIPLRERHLSAQEYLREAEKDTKRNNIEAVQFIPPKLGKPGFGSFRVRYKTPMLCEE</sequence>
<keyword evidence="2" id="KW-1185">Reference proteome</keyword>
<dbReference type="AlphaFoldDB" id="A0A892ZBM6"/>
<evidence type="ECO:0000313" key="1">
    <source>
        <dbReference type="EMBL" id="QRQ80675.1"/>
    </source>
</evidence>
<organism evidence="1 2">
    <name type="scientific">Paralysiella testudinis</name>
    <dbReference type="NCBI Taxonomy" id="2809020"/>
    <lineage>
        <taxon>Bacteria</taxon>
        <taxon>Pseudomonadati</taxon>
        <taxon>Pseudomonadota</taxon>
        <taxon>Betaproteobacteria</taxon>
        <taxon>Neisseriales</taxon>
        <taxon>Neisseriaceae</taxon>
        <taxon>Paralysiella</taxon>
    </lineage>
</organism>